<keyword evidence="5" id="KW-0804">Transcription</keyword>
<dbReference type="Proteomes" id="UP000177610">
    <property type="component" value="Unassembled WGS sequence"/>
</dbReference>
<dbReference type="PANTHER" id="PTHR43133">
    <property type="entry name" value="RNA POLYMERASE ECF-TYPE SIGMA FACTO"/>
    <property type="match status" value="1"/>
</dbReference>
<evidence type="ECO:0000259" key="7">
    <source>
        <dbReference type="Pfam" id="PF04545"/>
    </source>
</evidence>
<comment type="similarity">
    <text evidence="1">Belongs to the sigma-70 factor family. ECF subfamily.</text>
</comment>
<evidence type="ECO:0008006" key="10">
    <source>
        <dbReference type="Google" id="ProtNLM"/>
    </source>
</evidence>
<comment type="caution">
    <text evidence="8">The sequence shown here is derived from an EMBL/GenBank/DDBJ whole genome shotgun (WGS) entry which is preliminary data.</text>
</comment>
<dbReference type="STRING" id="1817821.A2717_03920"/>
<dbReference type="GO" id="GO:0003677">
    <property type="term" value="F:DNA binding"/>
    <property type="evidence" value="ECO:0007669"/>
    <property type="project" value="UniProtKB-KW"/>
</dbReference>
<keyword evidence="2" id="KW-0805">Transcription regulation</keyword>
<evidence type="ECO:0000259" key="6">
    <source>
        <dbReference type="Pfam" id="PF04542"/>
    </source>
</evidence>
<dbReference type="Gene3D" id="1.10.10.10">
    <property type="entry name" value="Winged helix-like DNA-binding domain superfamily/Winged helix DNA-binding domain"/>
    <property type="match status" value="1"/>
</dbReference>
<dbReference type="InterPro" id="IPR013324">
    <property type="entry name" value="RNA_pol_sigma_r3/r4-like"/>
</dbReference>
<dbReference type="Gene3D" id="1.10.1740.10">
    <property type="match status" value="1"/>
</dbReference>
<dbReference type="Pfam" id="PF04542">
    <property type="entry name" value="Sigma70_r2"/>
    <property type="match status" value="1"/>
</dbReference>
<evidence type="ECO:0000256" key="4">
    <source>
        <dbReference type="ARBA" id="ARBA00023125"/>
    </source>
</evidence>
<reference evidence="8 9" key="1">
    <citation type="journal article" date="2016" name="Nat. Commun.">
        <title>Thousands of microbial genomes shed light on interconnected biogeochemical processes in an aquifer system.</title>
        <authorList>
            <person name="Anantharaman K."/>
            <person name="Brown C.T."/>
            <person name="Hug L.A."/>
            <person name="Sharon I."/>
            <person name="Castelle C.J."/>
            <person name="Probst A.J."/>
            <person name="Thomas B.C."/>
            <person name="Singh A."/>
            <person name="Wilkins M.J."/>
            <person name="Karaoz U."/>
            <person name="Brodie E.L."/>
            <person name="Williams K.H."/>
            <person name="Hubbard S.S."/>
            <person name="Banfield J.F."/>
        </authorList>
    </citation>
    <scope>NUCLEOTIDE SEQUENCE [LARGE SCALE GENOMIC DNA]</scope>
</reference>
<name>A0A1F5N7W3_9BACT</name>
<dbReference type="InterPro" id="IPR007627">
    <property type="entry name" value="RNA_pol_sigma70_r2"/>
</dbReference>
<dbReference type="CDD" id="cd06171">
    <property type="entry name" value="Sigma70_r4"/>
    <property type="match status" value="1"/>
</dbReference>
<organism evidence="8 9">
    <name type="scientific">Candidatus Doudnabacteria bacterium RIFCSPHIGHO2_01_FULL_41_86</name>
    <dbReference type="NCBI Taxonomy" id="1817821"/>
    <lineage>
        <taxon>Bacteria</taxon>
        <taxon>Candidatus Doudnaibacteriota</taxon>
    </lineage>
</organism>
<dbReference type="SUPFAM" id="SSF88659">
    <property type="entry name" value="Sigma3 and sigma4 domains of RNA polymerase sigma factors"/>
    <property type="match status" value="1"/>
</dbReference>
<proteinExistence type="inferred from homology"/>
<dbReference type="GO" id="GO:0016987">
    <property type="term" value="F:sigma factor activity"/>
    <property type="evidence" value="ECO:0007669"/>
    <property type="project" value="UniProtKB-KW"/>
</dbReference>
<feature type="domain" description="RNA polymerase sigma-70 region 2" evidence="6">
    <location>
        <begin position="25"/>
        <end position="87"/>
    </location>
</feature>
<evidence type="ECO:0000313" key="9">
    <source>
        <dbReference type="Proteomes" id="UP000177610"/>
    </source>
</evidence>
<evidence type="ECO:0000256" key="3">
    <source>
        <dbReference type="ARBA" id="ARBA00023082"/>
    </source>
</evidence>
<dbReference type="InterPro" id="IPR014284">
    <property type="entry name" value="RNA_pol_sigma-70_dom"/>
</dbReference>
<evidence type="ECO:0000256" key="1">
    <source>
        <dbReference type="ARBA" id="ARBA00010641"/>
    </source>
</evidence>
<evidence type="ECO:0000256" key="5">
    <source>
        <dbReference type="ARBA" id="ARBA00023163"/>
    </source>
</evidence>
<dbReference type="EMBL" id="MFEH01000005">
    <property type="protein sequence ID" value="OGE73746.1"/>
    <property type="molecule type" value="Genomic_DNA"/>
</dbReference>
<gene>
    <name evidence="8" type="ORF">A2717_03920</name>
</gene>
<dbReference type="InterPro" id="IPR007630">
    <property type="entry name" value="RNA_pol_sigma70_r4"/>
</dbReference>
<dbReference type="InterPro" id="IPR036388">
    <property type="entry name" value="WH-like_DNA-bd_sf"/>
</dbReference>
<dbReference type="GO" id="GO:0006352">
    <property type="term" value="P:DNA-templated transcription initiation"/>
    <property type="evidence" value="ECO:0007669"/>
    <property type="project" value="InterPro"/>
</dbReference>
<evidence type="ECO:0000256" key="2">
    <source>
        <dbReference type="ARBA" id="ARBA00023015"/>
    </source>
</evidence>
<dbReference type="NCBIfam" id="TIGR02937">
    <property type="entry name" value="sigma70-ECF"/>
    <property type="match status" value="1"/>
</dbReference>
<feature type="domain" description="RNA polymerase sigma-70 region 4" evidence="7">
    <location>
        <begin position="125"/>
        <end position="173"/>
    </location>
</feature>
<dbReference type="PANTHER" id="PTHR43133:SF57">
    <property type="entry name" value="RNA POLYMERASE SIGMA-70 FACTOR"/>
    <property type="match status" value="1"/>
</dbReference>
<dbReference type="InterPro" id="IPR039425">
    <property type="entry name" value="RNA_pol_sigma-70-like"/>
</dbReference>
<accession>A0A1F5N7W3</accession>
<keyword evidence="3" id="KW-0731">Sigma factor</keyword>
<evidence type="ECO:0000313" key="8">
    <source>
        <dbReference type="EMBL" id="OGE73746.1"/>
    </source>
</evidence>
<keyword evidence="4" id="KW-0238">DNA-binding</keyword>
<dbReference type="SUPFAM" id="SSF88946">
    <property type="entry name" value="Sigma2 domain of RNA polymerase sigma factors"/>
    <property type="match status" value="1"/>
</dbReference>
<sequence>MKEELLKDIFKKAQSGDDEAFGLIYDHFAGKIYKFIFFRVSHTQVAEDILADTFIKGWQKLTQVNSPAALSAWLYQIAKNNIIDYYRIKKDSVDLAEVENFLEDETDIVDEANLTIDQQKILVLIEELPEEQKQIIKYKFLEELENEEIAYITGKSEGAIRVIQHRAISKLKELLNKKYAQ</sequence>
<dbReference type="AlphaFoldDB" id="A0A1F5N7W3"/>
<protein>
    <recommendedName>
        <fullName evidence="10">RNA polymerase sigma factor</fullName>
    </recommendedName>
</protein>
<dbReference type="InterPro" id="IPR013325">
    <property type="entry name" value="RNA_pol_sigma_r2"/>
</dbReference>
<dbReference type="Pfam" id="PF04545">
    <property type="entry name" value="Sigma70_r4"/>
    <property type="match status" value="1"/>
</dbReference>